<dbReference type="EMBL" id="LT882680">
    <property type="protein sequence ID" value="SMY24732.1"/>
    <property type="molecule type" value="Genomic_DNA"/>
</dbReference>
<evidence type="ECO:0000313" key="3">
    <source>
        <dbReference type="Proteomes" id="UP000215453"/>
    </source>
</evidence>
<organism evidence="2 3">
    <name type="scientific">Zymoseptoria tritici ST99CH_1A5</name>
    <dbReference type="NCBI Taxonomy" id="1276529"/>
    <lineage>
        <taxon>Eukaryota</taxon>
        <taxon>Fungi</taxon>
        <taxon>Dikarya</taxon>
        <taxon>Ascomycota</taxon>
        <taxon>Pezizomycotina</taxon>
        <taxon>Dothideomycetes</taxon>
        <taxon>Dothideomycetidae</taxon>
        <taxon>Mycosphaerellales</taxon>
        <taxon>Mycosphaerellaceae</taxon>
        <taxon>Zymoseptoria</taxon>
    </lineage>
</organism>
<dbReference type="AlphaFoldDB" id="A0A1Y6LJS9"/>
<reference evidence="2 3" key="1">
    <citation type="submission" date="2016-10" db="EMBL/GenBank/DDBJ databases">
        <authorList>
            <person name="Varghese N."/>
        </authorList>
    </citation>
    <scope>NUCLEOTIDE SEQUENCE [LARGE SCALE GENOMIC DNA]</scope>
</reference>
<proteinExistence type="predicted"/>
<accession>A0A1Y6LJS9</accession>
<dbReference type="Proteomes" id="UP000215453">
    <property type="component" value="Chromosome 5"/>
</dbReference>
<name>A0A1Y6LJS9_ZYMTR</name>
<evidence type="ECO:0000313" key="2">
    <source>
        <dbReference type="EMBL" id="SMY24732.1"/>
    </source>
</evidence>
<gene>
    <name evidence="2" type="ORF">ZT1A5_G6173</name>
</gene>
<evidence type="ECO:0008006" key="4">
    <source>
        <dbReference type="Google" id="ProtNLM"/>
    </source>
</evidence>
<keyword evidence="1" id="KW-0732">Signal</keyword>
<evidence type="ECO:0000256" key="1">
    <source>
        <dbReference type="SAM" id="SignalP"/>
    </source>
</evidence>
<sequence length="179" mass="19090">MYPFTKARLIPILLILFSPLTTSQETSNSALNITAITASNNVSTLECWRLDNFAVSNTPGTVGALSVFLGEASNVSYTVIPPRTNAGLHRAPAAQFVTFLSGLVHITLPNCTDDAWVIGGKYGLIFAEDTADVSVYGHGTEYPANEDTVALQVPLAPGTELNHTVLHRGGCTWEEQAGI</sequence>
<feature type="signal peptide" evidence="1">
    <location>
        <begin position="1"/>
        <end position="23"/>
    </location>
</feature>
<feature type="chain" id="PRO_5012012040" description="Cupin type-1 domain-containing protein" evidence="1">
    <location>
        <begin position="24"/>
        <end position="179"/>
    </location>
</feature>
<protein>
    <recommendedName>
        <fullName evidence="4">Cupin type-1 domain-containing protein</fullName>
    </recommendedName>
</protein>